<dbReference type="InterPro" id="IPR030972">
    <property type="entry name" value="UrcA_uranyl"/>
</dbReference>
<comment type="caution">
    <text evidence="2">The sequence shown here is derived from an EMBL/GenBank/DDBJ whole genome shotgun (WGS) entry which is preliminary data.</text>
</comment>
<dbReference type="NCBIfam" id="TIGR04433">
    <property type="entry name" value="UrcA_uranyl"/>
    <property type="match status" value="1"/>
</dbReference>
<gene>
    <name evidence="2" type="ORF">IB285_12865</name>
</gene>
<dbReference type="RefSeq" id="WP_190788541.1">
    <property type="nucleotide sequence ID" value="NZ_JACXLC010000001.1"/>
</dbReference>
<reference evidence="2 3" key="1">
    <citation type="submission" date="2020-09" db="EMBL/GenBank/DDBJ databases">
        <authorList>
            <person name="Yoon J.-W."/>
        </authorList>
    </citation>
    <scope>NUCLEOTIDE SEQUENCE [LARGE SCALE GENOMIC DNA]</scope>
    <source>
        <strain evidence="2 3">KMU-140</strain>
    </source>
</reference>
<protein>
    <submittedName>
        <fullName evidence="2">UrcA family protein</fullName>
    </submittedName>
</protein>
<feature type="chain" id="PRO_5045321576" evidence="1">
    <location>
        <begin position="22"/>
        <end position="108"/>
    </location>
</feature>
<dbReference type="Proteomes" id="UP000635384">
    <property type="component" value="Unassembled WGS sequence"/>
</dbReference>
<proteinExistence type="predicted"/>
<evidence type="ECO:0000313" key="3">
    <source>
        <dbReference type="Proteomes" id="UP000635384"/>
    </source>
</evidence>
<evidence type="ECO:0000256" key="1">
    <source>
        <dbReference type="SAM" id="SignalP"/>
    </source>
</evidence>
<name>A0ABR8KR14_9SPHN</name>
<keyword evidence="1" id="KW-0732">Signal</keyword>
<evidence type="ECO:0000313" key="2">
    <source>
        <dbReference type="EMBL" id="MBD2843145.1"/>
    </source>
</evidence>
<sequence length="108" mass="11369">MKTVALAIALTLGAAGTPASAEPGLNTVAIDYADLNLTSSEGRAVLDKRIKKAVRQVCATPWTRSIRAGSASRKCIKNTMKVVAPIRDQVIAQAQAEVVSAELAHKSR</sequence>
<keyword evidence="3" id="KW-1185">Reference proteome</keyword>
<organism evidence="2 3">
    <name type="scientific">Erythrobacter rubeus</name>
    <dbReference type="NCBI Taxonomy" id="2760803"/>
    <lineage>
        <taxon>Bacteria</taxon>
        <taxon>Pseudomonadati</taxon>
        <taxon>Pseudomonadota</taxon>
        <taxon>Alphaproteobacteria</taxon>
        <taxon>Sphingomonadales</taxon>
        <taxon>Erythrobacteraceae</taxon>
        <taxon>Erythrobacter/Porphyrobacter group</taxon>
        <taxon>Erythrobacter</taxon>
    </lineage>
</organism>
<accession>A0ABR8KR14</accession>
<feature type="signal peptide" evidence="1">
    <location>
        <begin position="1"/>
        <end position="21"/>
    </location>
</feature>
<dbReference type="EMBL" id="JACXLC010000001">
    <property type="protein sequence ID" value="MBD2843145.1"/>
    <property type="molecule type" value="Genomic_DNA"/>
</dbReference>